<keyword evidence="3" id="KW-1185">Reference proteome</keyword>
<comment type="caution">
    <text evidence="2">The sequence shown here is derived from an EMBL/GenBank/DDBJ whole genome shotgun (WGS) entry which is preliminary data.</text>
</comment>
<evidence type="ECO:0000313" key="2">
    <source>
        <dbReference type="EMBL" id="KAF9616770.1"/>
    </source>
</evidence>
<dbReference type="AlphaFoldDB" id="A0A835IF33"/>
<protein>
    <submittedName>
        <fullName evidence="2">Uncharacterized protein</fullName>
    </submittedName>
</protein>
<sequence length="157" mass="17637">MERMFELDKEFQLNEYVLVCPKFDMLFISLDPPLLMAVQTTLVALIAFMRTNPNGALGSLDYKKEERRCLAIRSRGAVPKFGTSERQRLILEYMLSKIPPVPQLATQESSDEHPTNAEGEAPIAPLDGDNIAAPDESDKTPAEDRLTLERSMPMQVL</sequence>
<dbReference type="OrthoDB" id="1158011at2759"/>
<evidence type="ECO:0000256" key="1">
    <source>
        <dbReference type="SAM" id="MobiDB-lite"/>
    </source>
</evidence>
<evidence type="ECO:0000313" key="3">
    <source>
        <dbReference type="Proteomes" id="UP000631114"/>
    </source>
</evidence>
<dbReference type="Proteomes" id="UP000631114">
    <property type="component" value="Unassembled WGS sequence"/>
</dbReference>
<accession>A0A835IF33</accession>
<name>A0A835IF33_9MAGN</name>
<reference evidence="2 3" key="1">
    <citation type="submission" date="2020-10" db="EMBL/GenBank/DDBJ databases">
        <title>The Coptis chinensis genome and diversification of protoberbering-type alkaloids.</title>
        <authorList>
            <person name="Wang B."/>
            <person name="Shu S."/>
            <person name="Song C."/>
            <person name="Liu Y."/>
        </authorList>
    </citation>
    <scope>NUCLEOTIDE SEQUENCE [LARGE SCALE GENOMIC DNA]</scope>
    <source>
        <strain evidence="2">HL-2020</strain>
        <tissue evidence="2">Leaf</tissue>
    </source>
</reference>
<feature type="compositionally biased region" description="Basic and acidic residues" evidence="1">
    <location>
        <begin position="136"/>
        <end position="148"/>
    </location>
</feature>
<feature type="region of interest" description="Disordered" evidence="1">
    <location>
        <begin position="102"/>
        <end position="157"/>
    </location>
</feature>
<organism evidence="2 3">
    <name type="scientific">Coptis chinensis</name>
    <dbReference type="NCBI Taxonomy" id="261450"/>
    <lineage>
        <taxon>Eukaryota</taxon>
        <taxon>Viridiplantae</taxon>
        <taxon>Streptophyta</taxon>
        <taxon>Embryophyta</taxon>
        <taxon>Tracheophyta</taxon>
        <taxon>Spermatophyta</taxon>
        <taxon>Magnoliopsida</taxon>
        <taxon>Ranunculales</taxon>
        <taxon>Ranunculaceae</taxon>
        <taxon>Coptidoideae</taxon>
        <taxon>Coptis</taxon>
    </lineage>
</organism>
<gene>
    <name evidence="2" type="ORF">IFM89_032323</name>
</gene>
<dbReference type="EMBL" id="JADFTS010000003">
    <property type="protein sequence ID" value="KAF9616770.1"/>
    <property type="molecule type" value="Genomic_DNA"/>
</dbReference>
<proteinExistence type="predicted"/>